<dbReference type="Gene3D" id="1.25.10.10">
    <property type="entry name" value="Leucine-rich Repeat Variant"/>
    <property type="match status" value="1"/>
</dbReference>
<evidence type="ECO:0000313" key="3">
    <source>
        <dbReference type="Proteomes" id="UP001470230"/>
    </source>
</evidence>
<dbReference type="PANTHER" id="PTHR10648:SF4">
    <property type="entry name" value="PROTEIN PHOSPHATASE 2 (FORMERLY 2A), REGULATORY SUBUNIT A, BETA ISOFORM-RELATED"/>
    <property type="match status" value="1"/>
</dbReference>
<comment type="caution">
    <text evidence="2">The sequence shown here is derived from an EMBL/GenBank/DDBJ whole genome shotgun (WGS) entry which is preliminary data.</text>
</comment>
<dbReference type="PANTHER" id="PTHR10648">
    <property type="entry name" value="SERINE/THREONINE-PROTEIN PHOSPHATASE PP2A 65 KDA REGULATORY SUBUNIT"/>
    <property type="match status" value="1"/>
</dbReference>
<sequence length="494" mass="56848">MASNSIQQYFEKAISSEENQQLEFVRQIPEILTTFQQSWIFSKFLPFFVSWLPKNNEKIILAVIQYIPQFVTALGSILSVEPLIEAVLLSDNPEIVKQLIPILTQFENDPTCYKFIKLLSKSQYDCVRSFVLLILNLAHEEGKRKLLKKLVYDFSFRVRQASLQVIESTSNEELACKIVISIADDSHTRIRAFIPIVSSHRPFYVAHILPKIQNDLDWSVRASIARELVKCPDVESAIKSCFSFVSDKVWQVRLFAIKSLINLLPRSKTISIDQEFLNLLMDTFKFPQPSLKKSVVDFILATGAKPSNFADIMMSQDPETKIYFVAKAIRRNKIKLLLTIPKNQIFEIIKDITKSEKWKIRKAAIDIFIDIANIIQDQRVVNQLNDICLSLLNDEAAPVRESAAMQITSFMPIDNIEQNFPQFLNELEESDYFRQRQTAIDVLYALITKTSSQSTKELLISHIQNFKNDSVSNVVEYANYILNQIESKKLAFLK</sequence>
<dbReference type="InterPro" id="IPR051023">
    <property type="entry name" value="PP2A_Regulatory_Subunit_A"/>
</dbReference>
<protein>
    <recommendedName>
        <fullName evidence="4">HEAT repeat family protein</fullName>
    </recommendedName>
</protein>
<reference evidence="2 3" key="1">
    <citation type="submission" date="2024-04" db="EMBL/GenBank/DDBJ databases">
        <title>Tritrichomonas musculus Genome.</title>
        <authorList>
            <person name="Alves-Ferreira E."/>
            <person name="Grigg M."/>
            <person name="Lorenzi H."/>
            <person name="Galac M."/>
        </authorList>
    </citation>
    <scope>NUCLEOTIDE SEQUENCE [LARGE SCALE GENOMIC DNA]</scope>
    <source>
        <strain evidence="2 3">EAF2021</strain>
    </source>
</reference>
<evidence type="ECO:0000313" key="2">
    <source>
        <dbReference type="EMBL" id="KAK8894112.1"/>
    </source>
</evidence>
<keyword evidence="3" id="KW-1185">Reference proteome</keyword>
<evidence type="ECO:0008006" key="4">
    <source>
        <dbReference type="Google" id="ProtNLM"/>
    </source>
</evidence>
<dbReference type="InterPro" id="IPR016024">
    <property type="entry name" value="ARM-type_fold"/>
</dbReference>
<evidence type="ECO:0000256" key="1">
    <source>
        <dbReference type="ARBA" id="ARBA00022737"/>
    </source>
</evidence>
<dbReference type="EMBL" id="JAPFFF010000003">
    <property type="protein sequence ID" value="KAK8894112.1"/>
    <property type="molecule type" value="Genomic_DNA"/>
</dbReference>
<proteinExistence type="predicted"/>
<dbReference type="Proteomes" id="UP001470230">
    <property type="component" value="Unassembled WGS sequence"/>
</dbReference>
<dbReference type="SUPFAM" id="SSF48371">
    <property type="entry name" value="ARM repeat"/>
    <property type="match status" value="1"/>
</dbReference>
<organism evidence="2 3">
    <name type="scientific">Tritrichomonas musculus</name>
    <dbReference type="NCBI Taxonomy" id="1915356"/>
    <lineage>
        <taxon>Eukaryota</taxon>
        <taxon>Metamonada</taxon>
        <taxon>Parabasalia</taxon>
        <taxon>Tritrichomonadida</taxon>
        <taxon>Tritrichomonadidae</taxon>
        <taxon>Tritrichomonas</taxon>
    </lineage>
</organism>
<name>A0ABR2KSJ9_9EUKA</name>
<keyword evidence="1" id="KW-0677">Repeat</keyword>
<gene>
    <name evidence="2" type="ORF">M9Y10_022544</name>
</gene>
<accession>A0ABR2KSJ9</accession>
<dbReference type="InterPro" id="IPR011989">
    <property type="entry name" value="ARM-like"/>
</dbReference>